<dbReference type="SUPFAM" id="SSF50978">
    <property type="entry name" value="WD40 repeat-like"/>
    <property type="match status" value="1"/>
</dbReference>
<dbReference type="SMART" id="SM00320">
    <property type="entry name" value="WD40"/>
    <property type="match status" value="6"/>
</dbReference>
<dbReference type="PANTHER" id="PTHR44525:SF1">
    <property type="entry name" value="WD REPEAT-CONTAINING PROTEIN 27"/>
    <property type="match status" value="1"/>
</dbReference>
<dbReference type="SUPFAM" id="SSF50998">
    <property type="entry name" value="Quinoprotein alcohol dehydrogenase-like"/>
    <property type="match status" value="1"/>
</dbReference>
<name>A0AAD7UEU4_9STRA</name>
<dbReference type="InterPro" id="IPR001680">
    <property type="entry name" value="WD40_rpt"/>
</dbReference>
<dbReference type="InterPro" id="IPR015943">
    <property type="entry name" value="WD40/YVTN_repeat-like_dom_sf"/>
</dbReference>
<dbReference type="Pfam" id="PF00400">
    <property type="entry name" value="WD40"/>
    <property type="match status" value="3"/>
</dbReference>
<proteinExistence type="predicted"/>
<reference evidence="3" key="1">
    <citation type="submission" date="2023-01" db="EMBL/GenBank/DDBJ databases">
        <title>Metagenome sequencing of chrysophaentin producing Chrysophaeum taylorii.</title>
        <authorList>
            <person name="Davison J."/>
            <person name="Bewley C."/>
        </authorList>
    </citation>
    <scope>NUCLEOTIDE SEQUENCE</scope>
    <source>
        <strain evidence="3">NIES-1699</strain>
    </source>
</reference>
<gene>
    <name evidence="3" type="ORF">CTAYLR_004228</name>
</gene>
<dbReference type="InterPro" id="IPR011047">
    <property type="entry name" value="Quinoprotein_ADH-like_sf"/>
</dbReference>
<feature type="region of interest" description="Disordered" evidence="2">
    <location>
        <begin position="378"/>
        <end position="407"/>
    </location>
</feature>
<evidence type="ECO:0000313" key="4">
    <source>
        <dbReference type="Proteomes" id="UP001230188"/>
    </source>
</evidence>
<comment type="caution">
    <text evidence="3">The sequence shown here is derived from an EMBL/GenBank/DDBJ whole genome shotgun (WGS) entry which is preliminary data.</text>
</comment>
<dbReference type="Gene3D" id="2.130.10.10">
    <property type="entry name" value="YVTN repeat-like/Quinoprotein amine dehydrogenase"/>
    <property type="match status" value="3"/>
</dbReference>
<dbReference type="AlphaFoldDB" id="A0AAD7UEU4"/>
<keyword evidence="1" id="KW-0853">WD repeat</keyword>
<evidence type="ECO:0000256" key="1">
    <source>
        <dbReference type="PROSITE-ProRule" id="PRU00221"/>
    </source>
</evidence>
<feature type="compositionally biased region" description="Low complexity" evidence="2">
    <location>
        <begin position="381"/>
        <end position="397"/>
    </location>
</feature>
<evidence type="ECO:0000313" key="3">
    <source>
        <dbReference type="EMBL" id="KAJ8602344.1"/>
    </source>
</evidence>
<dbReference type="PROSITE" id="PS50082">
    <property type="entry name" value="WD_REPEATS_2"/>
    <property type="match status" value="1"/>
</dbReference>
<dbReference type="InterPro" id="IPR042411">
    <property type="entry name" value="WDR27"/>
</dbReference>
<dbReference type="InterPro" id="IPR036322">
    <property type="entry name" value="WD40_repeat_dom_sf"/>
</dbReference>
<accession>A0AAD7UEU4</accession>
<dbReference type="Proteomes" id="UP001230188">
    <property type="component" value="Unassembled WGS sequence"/>
</dbReference>
<dbReference type="PANTHER" id="PTHR44525">
    <property type="entry name" value="WD REPEAT-CONTAINING PROTEIN 27"/>
    <property type="match status" value="1"/>
</dbReference>
<sequence>MEVVFSFEIGSTVTAVACDADVVVCGVSSRTSAELVFPARRLAAPDRITTIALCRDDDEILVAAFGARSGGWVVVESEVQILAAFKEDDDEPEGATFDASGQLIAMGVGRDVEVATRDVEVATRDVEVATRAESSVRLEGHRGRVAALAFLAEPPNLLASASEDRTFRVWDFAARACVYESFVVSAPLVGIATTEARLAVAANNGRVWVHEWLDTTCRELCAVDTRALPLAACFRHSGKRLVVATVSAVCDVDVVASETTTLVAPQCAASAAALFRGGDSAVFASAFEPKVVLFRRLYHPVYSPPAGHQSLSFFAAPGDHPAKTSPLLVDDPKKHPATRRELLAWDSWNVSNNNNNNNNKNQKELPVLFHSRIKSSGYGAKTTSKQKQQQQQTTTTTRSKRPTKQHRNNRLYPVDCGVLEAHQPQHDLGVGAPATSVACAGDARLLAVATTSGPTLLYRLPVSVHRAAGPTALGRTARHVVFSHDCRMLLTTSACGAVDIWPANTEAKSHDAPKLSVVFPKAAESAAARFFYLDRFVLAAGANATLEMHTYTTSSEQLPSKNVATTAAKPSCASPRRRRPAHSFGHGPAQHITAIGCINSALSSLIVTAASNRSVHILDAAAARTARVIDDAHARPVHTVALPVPTTATNQIPQQSYELFATAATDGVVATWDVRSQKCVARFSAHVNRREPVGVTFSPCMRYIAVGSEDKTACLYDLRAGTEAARHKRIHADVVSCVAFNPVYPQFITGSYDGSLRFFTCHSSTAEDLGAKMHISEKLPVMIKEVKLPFAAETHELIVLVRTKIGHDGLLENEHRAWRANLILLLDVRSLDAPGSAPKVVKRMLVPTRYDRKFPSAVVGGPRVARESKSSGDIWVGLEGLASCCPNVPEEEEEDDKPSAKKRRTCRYGGFAAVEEVKNEVRASPAFAKALGRNCCSIAYARKHMKVHAEEFGYDCPTPNAYAPWHVNPDAYDAATPERGGTLFDCVKSPPMCGIDALDNCFVVQDASPFVMYADETRNKSIQIPVPFPAIVSEADRLAGPGCVTASDGDVWCTLLGVDAALLRFHREASIIDEQSVGHDLLRPRGTVVGRDAPLTDSSAPDGLFLLEFDADWKVIRARRVVPLPTQNSAIHRVEVVHADSPESCSAVITELDSSKLFQIKLENIVDFETLEEVVENITRSTAAAADDQEKKISYRRCSYIQLKDPKGMGA</sequence>
<protein>
    <submittedName>
        <fullName evidence="3">Uncharacterized protein</fullName>
    </submittedName>
</protein>
<dbReference type="EMBL" id="JAQMWT010000381">
    <property type="protein sequence ID" value="KAJ8602344.1"/>
    <property type="molecule type" value="Genomic_DNA"/>
</dbReference>
<evidence type="ECO:0000256" key="2">
    <source>
        <dbReference type="SAM" id="MobiDB-lite"/>
    </source>
</evidence>
<organism evidence="3 4">
    <name type="scientific">Chrysophaeum taylorii</name>
    <dbReference type="NCBI Taxonomy" id="2483200"/>
    <lineage>
        <taxon>Eukaryota</taxon>
        <taxon>Sar</taxon>
        <taxon>Stramenopiles</taxon>
        <taxon>Ochrophyta</taxon>
        <taxon>Pelagophyceae</taxon>
        <taxon>Pelagomonadales</taxon>
        <taxon>Pelagomonadaceae</taxon>
        <taxon>Chrysophaeum</taxon>
    </lineage>
</organism>
<keyword evidence="4" id="KW-1185">Reference proteome</keyword>
<feature type="region of interest" description="Disordered" evidence="2">
    <location>
        <begin position="557"/>
        <end position="585"/>
    </location>
</feature>
<dbReference type="PROSITE" id="PS50294">
    <property type="entry name" value="WD_REPEATS_REGION"/>
    <property type="match status" value="1"/>
</dbReference>
<feature type="repeat" description="WD" evidence="1">
    <location>
        <begin position="138"/>
        <end position="180"/>
    </location>
</feature>
<feature type="compositionally biased region" description="Basic residues" evidence="2">
    <location>
        <begin position="398"/>
        <end position="407"/>
    </location>
</feature>